<accession>R7WHK7</accession>
<keyword evidence="2" id="KW-1185">Reference proteome</keyword>
<protein>
    <submittedName>
        <fullName evidence="1">Uncharacterized protein</fullName>
    </submittedName>
</protein>
<proteinExistence type="predicted"/>
<comment type="caution">
    <text evidence="1">The sequence shown here is derived from an EMBL/GenBank/DDBJ whole genome shotgun (WGS) entry which is preliminary data.</text>
</comment>
<evidence type="ECO:0000313" key="1">
    <source>
        <dbReference type="EMBL" id="EOM74603.1"/>
    </source>
</evidence>
<dbReference type="AlphaFoldDB" id="R7WHK7"/>
<gene>
    <name evidence="1" type="ORF">Rrhod_4078</name>
</gene>
<organism evidence="1 2">
    <name type="scientific">Rhodococcus rhodnii LMG 5362</name>
    <dbReference type="NCBI Taxonomy" id="1273125"/>
    <lineage>
        <taxon>Bacteria</taxon>
        <taxon>Bacillati</taxon>
        <taxon>Actinomycetota</taxon>
        <taxon>Actinomycetes</taxon>
        <taxon>Mycobacteriales</taxon>
        <taxon>Nocardiaceae</taxon>
        <taxon>Rhodococcus</taxon>
    </lineage>
</organism>
<name>R7WHK7_9NOCA</name>
<dbReference type="EMBL" id="APMY01000129">
    <property type="protein sequence ID" value="EOM74603.1"/>
    <property type="molecule type" value="Genomic_DNA"/>
</dbReference>
<reference evidence="1 2" key="1">
    <citation type="journal article" date="2013" name="Genome Announc.">
        <title>Draft Genome Sequence of Rhodococcus rhodnii Strain LMG5362, a Symbiont of Rhodnius prolixus (Hemiptera, Reduviidae, Triatominae), the Principle Vector of Trypanosoma cruzi.</title>
        <authorList>
            <person name="Pachebat J.A."/>
            <person name="van Keulen G."/>
            <person name="Whitten M.M."/>
            <person name="Girdwood S."/>
            <person name="Del Sol R."/>
            <person name="Dyson P.J."/>
            <person name="Facey P.D."/>
        </authorList>
    </citation>
    <scope>NUCLEOTIDE SEQUENCE [LARGE SCALE GENOMIC DNA]</scope>
    <source>
        <strain evidence="1 2">LMG 5362</strain>
    </source>
</reference>
<evidence type="ECO:0000313" key="2">
    <source>
        <dbReference type="Proteomes" id="UP000013525"/>
    </source>
</evidence>
<dbReference type="Proteomes" id="UP000013525">
    <property type="component" value="Unassembled WGS sequence"/>
</dbReference>
<sequence>MGSGLRITGSDLREKARCVLRNSRKRVADRPHRL</sequence>